<keyword evidence="5" id="KW-0862">Zinc</keyword>
<evidence type="ECO:0000313" key="9">
    <source>
        <dbReference type="Proteomes" id="UP000792457"/>
    </source>
</evidence>
<proteinExistence type="predicted"/>
<evidence type="ECO:0000256" key="2">
    <source>
        <dbReference type="ARBA" id="ARBA00011245"/>
    </source>
</evidence>
<reference evidence="8" key="2">
    <citation type="submission" date="2017-10" db="EMBL/GenBank/DDBJ databases">
        <title>Ladona fulva Genome sequencing and assembly.</title>
        <authorList>
            <person name="Murali S."/>
            <person name="Richards S."/>
            <person name="Bandaranaike D."/>
            <person name="Bellair M."/>
            <person name="Blankenburg K."/>
            <person name="Chao H."/>
            <person name="Dinh H."/>
            <person name="Doddapaneni H."/>
            <person name="Dugan-Rocha S."/>
            <person name="Elkadiri S."/>
            <person name="Gnanaolivu R."/>
            <person name="Hernandez B."/>
            <person name="Skinner E."/>
            <person name="Javaid M."/>
            <person name="Lee S."/>
            <person name="Li M."/>
            <person name="Ming W."/>
            <person name="Munidasa M."/>
            <person name="Muniz J."/>
            <person name="Nguyen L."/>
            <person name="Hughes D."/>
            <person name="Osuji N."/>
            <person name="Pu L.-L."/>
            <person name="Puazo M."/>
            <person name="Qu C."/>
            <person name="Quiroz J."/>
            <person name="Raj R."/>
            <person name="Weissenberger G."/>
            <person name="Xin Y."/>
            <person name="Zou X."/>
            <person name="Han Y."/>
            <person name="Worley K."/>
            <person name="Muzny D."/>
            <person name="Gibbs R."/>
        </authorList>
    </citation>
    <scope>NUCLEOTIDE SEQUENCE</scope>
    <source>
        <strain evidence="8">Sampled in the wild</strain>
    </source>
</reference>
<dbReference type="PANTHER" id="PTHR13204">
    <property type="entry name" value="PTD012 PROTEIN"/>
    <property type="match status" value="1"/>
</dbReference>
<reference evidence="8" key="1">
    <citation type="submission" date="2013-04" db="EMBL/GenBank/DDBJ databases">
        <authorList>
            <person name="Qu J."/>
            <person name="Murali S.C."/>
            <person name="Bandaranaike D."/>
            <person name="Bellair M."/>
            <person name="Blankenburg K."/>
            <person name="Chao H."/>
            <person name="Dinh H."/>
            <person name="Doddapaneni H."/>
            <person name="Downs B."/>
            <person name="Dugan-Rocha S."/>
            <person name="Elkadiri S."/>
            <person name="Gnanaolivu R.D."/>
            <person name="Hernandez B."/>
            <person name="Javaid M."/>
            <person name="Jayaseelan J.C."/>
            <person name="Lee S."/>
            <person name="Li M."/>
            <person name="Ming W."/>
            <person name="Munidasa M."/>
            <person name="Muniz J."/>
            <person name="Nguyen L."/>
            <person name="Ongeri F."/>
            <person name="Osuji N."/>
            <person name="Pu L.-L."/>
            <person name="Puazo M."/>
            <person name="Qu C."/>
            <person name="Quiroz J."/>
            <person name="Raj R."/>
            <person name="Weissenberger G."/>
            <person name="Xin Y."/>
            <person name="Zou X."/>
            <person name="Han Y."/>
            <person name="Richards S."/>
            <person name="Worley K."/>
            <person name="Muzny D."/>
            <person name="Gibbs R."/>
        </authorList>
    </citation>
    <scope>NUCLEOTIDE SEQUENCE</scope>
    <source>
        <strain evidence="8">Sampled in the wild</strain>
    </source>
</reference>
<evidence type="ECO:0000256" key="6">
    <source>
        <dbReference type="ARBA" id="ARBA00023242"/>
    </source>
</evidence>
<gene>
    <name evidence="8" type="ORF">J437_LFUL006497</name>
</gene>
<sequence>MASISMRKHDLHTPPIKEIAEVLESGLTSNFAEVNVEVTDCPDLTQPPFKFACKGLGGNPKLVEVGGPPYLLPTPDRTKLYDLCDIAKIVESPSTFIIGAGAGPWPYAHTNCELAANLELRNGQVNNLSWIGKVNPKDGNNLAEQLPNTETRHALLSNLFFCDGSPGKVIKVHCKKRIGDQDFTTSLRTTVQNKYKDKPVGFGGTFLIKEGTAKHHVMPDFSPTPINNDDELNNWLKFYNFSAPLISVGTFVTADPGLDLRVQHFHSFSHHGEVGHYHIDTKPDSVEYLGYFSLASTIYRLDQPMKTHQFGRD</sequence>
<dbReference type="GO" id="GO:0005634">
    <property type="term" value="C:nucleus"/>
    <property type="evidence" value="ECO:0007669"/>
    <property type="project" value="UniProtKB-SubCell"/>
</dbReference>
<comment type="subunit">
    <text evidence="2">Monomer.</text>
</comment>
<evidence type="ECO:0000256" key="5">
    <source>
        <dbReference type="ARBA" id="ARBA00022833"/>
    </source>
</evidence>
<protein>
    <recommendedName>
        <fullName evidence="7">DUF1907 domain-containing protein</fullName>
    </recommendedName>
</protein>
<dbReference type="OrthoDB" id="5119241at2759"/>
<keyword evidence="3" id="KW-0479">Metal-binding</keyword>
<dbReference type="GO" id="GO:0008270">
    <property type="term" value="F:zinc ion binding"/>
    <property type="evidence" value="ECO:0007669"/>
    <property type="project" value="TreeGrafter"/>
</dbReference>
<keyword evidence="9" id="KW-1185">Reference proteome</keyword>
<keyword evidence="4" id="KW-0378">Hydrolase</keyword>
<evidence type="ECO:0000256" key="3">
    <source>
        <dbReference type="ARBA" id="ARBA00022723"/>
    </source>
</evidence>
<dbReference type="CDD" id="cd17298">
    <property type="entry name" value="DUF1907"/>
    <property type="match status" value="1"/>
</dbReference>
<dbReference type="GO" id="GO:0016788">
    <property type="term" value="F:hydrolase activity, acting on ester bonds"/>
    <property type="evidence" value="ECO:0007669"/>
    <property type="project" value="TreeGrafter"/>
</dbReference>
<dbReference type="Pfam" id="PF08925">
    <property type="entry name" value="DUF1907"/>
    <property type="match status" value="1"/>
</dbReference>
<accession>A0A8K0JZ89</accession>
<evidence type="ECO:0000256" key="1">
    <source>
        <dbReference type="ARBA" id="ARBA00004123"/>
    </source>
</evidence>
<dbReference type="AlphaFoldDB" id="A0A8K0JZ89"/>
<dbReference type="EMBL" id="KZ308232">
    <property type="protein sequence ID" value="KAG8225264.1"/>
    <property type="molecule type" value="Genomic_DNA"/>
</dbReference>
<evidence type="ECO:0000256" key="4">
    <source>
        <dbReference type="ARBA" id="ARBA00022801"/>
    </source>
</evidence>
<name>A0A8K0JZ89_LADFU</name>
<comment type="subcellular location">
    <subcellularLocation>
        <location evidence="1">Nucleus</location>
    </subcellularLocation>
</comment>
<organism evidence="8 9">
    <name type="scientific">Ladona fulva</name>
    <name type="common">Scarce chaser dragonfly</name>
    <name type="synonym">Libellula fulva</name>
    <dbReference type="NCBI Taxonomy" id="123851"/>
    <lineage>
        <taxon>Eukaryota</taxon>
        <taxon>Metazoa</taxon>
        <taxon>Ecdysozoa</taxon>
        <taxon>Arthropoda</taxon>
        <taxon>Hexapoda</taxon>
        <taxon>Insecta</taxon>
        <taxon>Pterygota</taxon>
        <taxon>Palaeoptera</taxon>
        <taxon>Odonata</taxon>
        <taxon>Epiprocta</taxon>
        <taxon>Anisoptera</taxon>
        <taxon>Libelluloidea</taxon>
        <taxon>Libellulidae</taxon>
        <taxon>Ladona</taxon>
    </lineage>
</organism>
<dbReference type="InterPro" id="IPR015021">
    <property type="entry name" value="C11orf54_DUF1907"/>
</dbReference>
<comment type="caution">
    <text evidence="8">The sequence shown here is derived from an EMBL/GenBank/DDBJ whole genome shotgun (WGS) entry which is preliminary data.</text>
</comment>
<keyword evidence="6" id="KW-0539">Nucleus</keyword>
<evidence type="ECO:0000259" key="7">
    <source>
        <dbReference type="SMART" id="SM01168"/>
    </source>
</evidence>
<evidence type="ECO:0000313" key="8">
    <source>
        <dbReference type="EMBL" id="KAG8225264.1"/>
    </source>
</evidence>
<feature type="domain" description="DUF1907" evidence="7">
    <location>
        <begin position="22"/>
        <end position="301"/>
    </location>
</feature>
<dbReference type="PANTHER" id="PTHR13204:SF1">
    <property type="entry name" value="ESTER HYDROLASE C11ORF54"/>
    <property type="match status" value="1"/>
</dbReference>
<dbReference type="Proteomes" id="UP000792457">
    <property type="component" value="Unassembled WGS sequence"/>
</dbReference>
<dbReference type="SMART" id="SM01168">
    <property type="entry name" value="DUF1907"/>
    <property type="match status" value="1"/>
</dbReference>
<dbReference type="SUPFAM" id="SSF117856">
    <property type="entry name" value="AF0104/ALDC/Ptd012-like"/>
    <property type="match status" value="1"/>
</dbReference>